<dbReference type="OrthoDB" id="1669037at2"/>
<evidence type="ECO:0000256" key="1">
    <source>
        <dbReference type="ARBA" id="ARBA00004418"/>
    </source>
</evidence>
<keyword evidence="10" id="KW-1185">Reference proteome</keyword>
<comment type="caution">
    <text evidence="9">The sequence shown here is derived from an EMBL/GenBank/DDBJ whole genome shotgun (WGS) entry which is preliminary data.</text>
</comment>
<comment type="similarity">
    <text evidence="2 7">Belongs to the FlgA family.</text>
</comment>
<dbReference type="GO" id="GO:0044780">
    <property type="term" value="P:bacterial-type flagellum assembly"/>
    <property type="evidence" value="ECO:0007669"/>
    <property type="project" value="InterPro"/>
</dbReference>
<name>A0A3P1SQ55_9GAMM</name>
<evidence type="ECO:0000256" key="3">
    <source>
        <dbReference type="ARBA" id="ARBA00014754"/>
    </source>
</evidence>
<keyword evidence="7" id="KW-1005">Bacterial flagellum biogenesis</keyword>
<reference evidence="9 10" key="1">
    <citation type="submission" date="2018-11" db="EMBL/GenBank/DDBJ databases">
        <title>The draft genome sequence of Amphritea balenae JAMM 1525T.</title>
        <authorList>
            <person name="Fang Z."/>
            <person name="Zhang Y."/>
            <person name="Han X."/>
        </authorList>
    </citation>
    <scope>NUCLEOTIDE SEQUENCE [LARGE SCALE GENOMIC DNA]</scope>
    <source>
        <strain evidence="9 10">JAMM 1525</strain>
    </source>
</reference>
<evidence type="ECO:0000313" key="10">
    <source>
        <dbReference type="Proteomes" id="UP000267535"/>
    </source>
</evidence>
<dbReference type="EMBL" id="RQXV01000005">
    <property type="protein sequence ID" value="RRC99267.1"/>
    <property type="molecule type" value="Genomic_DNA"/>
</dbReference>
<comment type="subcellular location">
    <subcellularLocation>
        <location evidence="1 7">Periplasm</location>
    </subcellularLocation>
</comment>
<dbReference type="PANTHER" id="PTHR36307:SF1">
    <property type="entry name" value="FLAGELLA BASAL BODY P-RING FORMATION PROTEIN FLGA"/>
    <property type="match status" value="1"/>
</dbReference>
<sequence>MPIPGKSVNKLAFTLLSTLIAMLAVPVKSSIAAETVSIEQKAERFLFNEYSLTNPLARTKVSIKPLSASLKQRHCNQPIAFEHKPGRASRANIKAVCQQPKWSIYISAIIEQWQPIAVTSRALSKGTILGDTDLYLKEFDVRRLNSPYYTDPGELIGRAVKRAVAANQIISPTLIKKRMLIHKGDLVYIEARKGAMTIRMSGVAQKGGALGEQIPVINNRSGKTVRGYVKSQGVISVSGN</sequence>
<dbReference type="Gene3D" id="2.30.30.760">
    <property type="match status" value="1"/>
</dbReference>
<keyword evidence="9" id="KW-0282">Flagellum</keyword>
<feature type="domain" description="SAF" evidence="8">
    <location>
        <begin position="114"/>
        <end position="176"/>
    </location>
</feature>
<dbReference type="NCBIfam" id="TIGR03170">
    <property type="entry name" value="flgA_cterm"/>
    <property type="match status" value="1"/>
</dbReference>
<dbReference type="Gene3D" id="3.90.1210.10">
    <property type="entry name" value="Antifreeze-like/N-acetylneuraminic acid synthase C-terminal domain"/>
    <property type="match status" value="1"/>
</dbReference>
<dbReference type="Proteomes" id="UP000267535">
    <property type="component" value="Unassembled WGS sequence"/>
</dbReference>
<dbReference type="CDD" id="cd11614">
    <property type="entry name" value="SAF_CpaB_FlgA_like"/>
    <property type="match status" value="1"/>
</dbReference>
<evidence type="ECO:0000256" key="7">
    <source>
        <dbReference type="RuleBase" id="RU362063"/>
    </source>
</evidence>
<evidence type="ECO:0000256" key="2">
    <source>
        <dbReference type="ARBA" id="ARBA00010474"/>
    </source>
</evidence>
<comment type="function">
    <text evidence="6 7">Involved in the assembly process of the P-ring formation. It may associate with FlgF on the rod constituting a structure essential for the P-ring assembly or may act as a modulator protein for the P-ring assembly.</text>
</comment>
<keyword evidence="9" id="KW-0969">Cilium</keyword>
<dbReference type="AlphaFoldDB" id="A0A3P1SQ55"/>
<keyword evidence="5 7" id="KW-0574">Periplasm</keyword>
<dbReference type="InterPro" id="IPR039246">
    <property type="entry name" value="Flagellar_FlgA"/>
</dbReference>
<organism evidence="9 10">
    <name type="scientific">Amphritea balenae</name>
    <dbReference type="NCBI Taxonomy" id="452629"/>
    <lineage>
        <taxon>Bacteria</taxon>
        <taxon>Pseudomonadati</taxon>
        <taxon>Pseudomonadota</taxon>
        <taxon>Gammaproteobacteria</taxon>
        <taxon>Oceanospirillales</taxon>
        <taxon>Oceanospirillaceae</taxon>
        <taxon>Amphritea</taxon>
    </lineage>
</organism>
<dbReference type="GO" id="GO:0042597">
    <property type="term" value="C:periplasmic space"/>
    <property type="evidence" value="ECO:0007669"/>
    <property type="project" value="UniProtKB-SubCell"/>
</dbReference>
<feature type="chain" id="PRO_5017853360" description="Flagella basal body P-ring formation protein FlgA" evidence="7">
    <location>
        <begin position="33"/>
        <end position="240"/>
    </location>
</feature>
<dbReference type="SMART" id="SM00858">
    <property type="entry name" value="SAF"/>
    <property type="match status" value="1"/>
</dbReference>
<evidence type="ECO:0000256" key="6">
    <source>
        <dbReference type="ARBA" id="ARBA00025643"/>
    </source>
</evidence>
<evidence type="ECO:0000256" key="5">
    <source>
        <dbReference type="ARBA" id="ARBA00022764"/>
    </source>
</evidence>
<dbReference type="PANTHER" id="PTHR36307">
    <property type="entry name" value="FLAGELLA BASAL BODY P-RING FORMATION PROTEIN FLGA"/>
    <property type="match status" value="1"/>
</dbReference>
<protein>
    <recommendedName>
        <fullName evidence="3 7">Flagella basal body P-ring formation protein FlgA</fullName>
    </recommendedName>
</protein>
<evidence type="ECO:0000313" key="9">
    <source>
        <dbReference type="EMBL" id="RRC99267.1"/>
    </source>
</evidence>
<dbReference type="Pfam" id="PF13144">
    <property type="entry name" value="ChapFlgA"/>
    <property type="match status" value="1"/>
</dbReference>
<proteinExistence type="inferred from homology"/>
<dbReference type="InterPro" id="IPR017585">
    <property type="entry name" value="SAF_FlgA"/>
</dbReference>
<gene>
    <name evidence="9" type="primary">flgA</name>
    <name evidence="9" type="ORF">EHS89_10480</name>
</gene>
<accession>A0A3P1SQ55</accession>
<keyword evidence="9" id="KW-0966">Cell projection</keyword>
<feature type="signal peptide" evidence="7">
    <location>
        <begin position="1"/>
        <end position="32"/>
    </location>
</feature>
<evidence type="ECO:0000259" key="8">
    <source>
        <dbReference type="SMART" id="SM00858"/>
    </source>
</evidence>
<evidence type="ECO:0000256" key="4">
    <source>
        <dbReference type="ARBA" id="ARBA00022729"/>
    </source>
</evidence>
<dbReference type="InterPro" id="IPR013974">
    <property type="entry name" value="SAF"/>
</dbReference>
<keyword evidence="4 7" id="KW-0732">Signal</keyword>